<proteinExistence type="predicted"/>
<evidence type="ECO:0000313" key="2">
    <source>
        <dbReference type="Proteomes" id="UP000006729"/>
    </source>
</evidence>
<keyword evidence="2" id="KW-1185">Reference proteome</keyword>
<accession>A0A3N7FRU0</accession>
<dbReference type="Proteomes" id="UP000006729">
    <property type="component" value="Chromosome 11"/>
</dbReference>
<organism evidence="1 2">
    <name type="scientific">Populus trichocarpa</name>
    <name type="common">Western balsam poplar</name>
    <name type="synonym">Populus balsamifera subsp. trichocarpa</name>
    <dbReference type="NCBI Taxonomy" id="3694"/>
    <lineage>
        <taxon>Eukaryota</taxon>
        <taxon>Viridiplantae</taxon>
        <taxon>Streptophyta</taxon>
        <taxon>Embryophyta</taxon>
        <taxon>Tracheophyta</taxon>
        <taxon>Spermatophyta</taxon>
        <taxon>Magnoliopsida</taxon>
        <taxon>eudicotyledons</taxon>
        <taxon>Gunneridae</taxon>
        <taxon>Pentapetalae</taxon>
        <taxon>rosids</taxon>
        <taxon>fabids</taxon>
        <taxon>Malpighiales</taxon>
        <taxon>Salicaceae</taxon>
        <taxon>Saliceae</taxon>
        <taxon>Populus</taxon>
    </lineage>
</organism>
<reference evidence="1 2" key="1">
    <citation type="journal article" date="2006" name="Science">
        <title>The genome of black cottonwood, Populus trichocarpa (Torr. &amp; Gray).</title>
        <authorList>
            <person name="Tuskan G.A."/>
            <person name="Difazio S."/>
            <person name="Jansson S."/>
            <person name="Bohlmann J."/>
            <person name="Grigoriev I."/>
            <person name="Hellsten U."/>
            <person name="Putnam N."/>
            <person name="Ralph S."/>
            <person name="Rombauts S."/>
            <person name="Salamov A."/>
            <person name="Schein J."/>
            <person name="Sterck L."/>
            <person name="Aerts A."/>
            <person name="Bhalerao R.R."/>
            <person name="Bhalerao R.P."/>
            <person name="Blaudez D."/>
            <person name="Boerjan W."/>
            <person name="Brun A."/>
            <person name="Brunner A."/>
            <person name="Busov V."/>
            <person name="Campbell M."/>
            <person name="Carlson J."/>
            <person name="Chalot M."/>
            <person name="Chapman J."/>
            <person name="Chen G.L."/>
            <person name="Cooper D."/>
            <person name="Coutinho P.M."/>
            <person name="Couturier J."/>
            <person name="Covert S."/>
            <person name="Cronk Q."/>
            <person name="Cunningham R."/>
            <person name="Davis J."/>
            <person name="Degroeve S."/>
            <person name="Dejardin A."/>
            <person name="Depamphilis C."/>
            <person name="Detter J."/>
            <person name="Dirks B."/>
            <person name="Dubchak I."/>
            <person name="Duplessis S."/>
            <person name="Ehlting J."/>
            <person name="Ellis B."/>
            <person name="Gendler K."/>
            <person name="Goodstein D."/>
            <person name="Gribskov M."/>
            <person name="Grimwood J."/>
            <person name="Groover A."/>
            <person name="Gunter L."/>
            <person name="Hamberger B."/>
            <person name="Heinze B."/>
            <person name="Helariutta Y."/>
            <person name="Henrissat B."/>
            <person name="Holligan D."/>
            <person name="Holt R."/>
            <person name="Huang W."/>
            <person name="Islam-Faridi N."/>
            <person name="Jones S."/>
            <person name="Jones-Rhoades M."/>
            <person name="Jorgensen R."/>
            <person name="Joshi C."/>
            <person name="Kangasjarvi J."/>
            <person name="Karlsson J."/>
            <person name="Kelleher C."/>
            <person name="Kirkpatrick R."/>
            <person name="Kirst M."/>
            <person name="Kohler A."/>
            <person name="Kalluri U."/>
            <person name="Larimer F."/>
            <person name="Leebens-Mack J."/>
            <person name="Leple J.C."/>
            <person name="Locascio P."/>
            <person name="Lou Y."/>
            <person name="Lucas S."/>
            <person name="Martin F."/>
            <person name="Montanini B."/>
            <person name="Napoli C."/>
            <person name="Nelson D.R."/>
            <person name="Nelson C."/>
            <person name="Nieminen K."/>
            <person name="Nilsson O."/>
            <person name="Pereda V."/>
            <person name="Peter G."/>
            <person name="Philippe R."/>
            <person name="Pilate G."/>
            <person name="Poliakov A."/>
            <person name="Razumovskaya J."/>
            <person name="Richardson P."/>
            <person name="Rinaldi C."/>
            <person name="Ritland K."/>
            <person name="Rouze P."/>
            <person name="Ryaboy D."/>
            <person name="Schmutz J."/>
            <person name="Schrader J."/>
            <person name="Segerman B."/>
            <person name="Shin H."/>
            <person name="Siddiqui A."/>
            <person name="Sterky F."/>
            <person name="Terry A."/>
            <person name="Tsai C.J."/>
            <person name="Uberbacher E."/>
            <person name="Unneberg P."/>
            <person name="Vahala J."/>
            <person name="Wall K."/>
            <person name="Wessler S."/>
            <person name="Yang G."/>
            <person name="Yin T."/>
            <person name="Douglas C."/>
            <person name="Marra M."/>
            <person name="Sandberg G."/>
            <person name="Van de Peer Y."/>
            <person name="Rokhsar D."/>
        </authorList>
    </citation>
    <scope>NUCLEOTIDE SEQUENCE [LARGE SCALE GENOMIC DNA]</scope>
    <source>
        <strain evidence="2">cv. Nisqually</strain>
    </source>
</reference>
<sequence length="171" mass="20452">MGPPRFRCATLIVEYILYRNIYNVIFRQSSVPIFISLLRLCLSFPSLHQHHKKITRKTIQNFDQNPQKISIKEAVFNKKGNEKETWYWWVKNSCCCKGNYCFFCWIIDSSVSIWLFINAQYKQFPSFCFSFLEMVLKDQYRILGENGARLKTDLMKEQLATFRSQLEEFAR</sequence>
<gene>
    <name evidence="1" type="ORF">POPTR_011G137350</name>
</gene>
<protein>
    <submittedName>
        <fullName evidence="1">Uncharacterized protein</fullName>
    </submittedName>
</protein>
<dbReference type="STRING" id="3694.A0A3N7FRU0"/>
<dbReference type="AlphaFoldDB" id="A0A3N7FRU0"/>
<dbReference type="InParanoid" id="A0A3N7FRU0"/>
<name>A0A3N7FRU0_POPTR</name>
<dbReference type="EMBL" id="CM009300">
    <property type="protein sequence ID" value="RQO97937.1"/>
    <property type="molecule type" value="Genomic_DNA"/>
</dbReference>
<evidence type="ECO:0000313" key="1">
    <source>
        <dbReference type="EMBL" id="RQO97937.1"/>
    </source>
</evidence>